<keyword evidence="7" id="KW-0119">Carbohydrate metabolism</keyword>
<evidence type="ECO:0000256" key="3">
    <source>
        <dbReference type="ARBA" id="ARBA00006906"/>
    </source>
</evidence>
<dbReference type="SUPFAM" id="SSF51569">
    <property type="entry name" value="Aldolase"/>
    <property type="match status" value="1"/>
</dbReference>
<comment type="caution">
    <text evidence="8">The sequence shown here is derived from an EMBL/GenBank/DDBJ whole genome shotgun (WGS) entry which is preliminary data.</text>
</comment>
<comment type="similarity">
    <text evidence="3">Belongs to the KHG/KDPG aldolase family.</text>
</comment>
<dbReference type="EMBL" id="JBHRYR010000004">
    <property type="protein sequence ID" value="MFC3854035.1"/>
    <property type="molecule type" value="Genomic_DNA"/>
</dbReference>
<dbReference type="InterPro" id="IPR000887">
    <property type="entry name" value="Aldlse_KDPG_KHG"/>
</dbReference>
<dbReference type="PANTHER" id="PTHR30246:SF1">
    <property type="entry name" value="2-DEHYDRO-3-DEOXY-6-PHOSPHOGALACTONATE ALDOLASE-RELATED"/>
    <property type="match status" value="1"/>
</dbReference>
<evidence type="ECO:0000256" key="5">
    <source>
        <dbReference type="ARBA" id="ARBA00013063"/>
    </source>
</evidence>
<protein>
    <recommendedName>
        <fullName evidence="5">2-dehydro-3-deoxy-phosphogluconate aldolase</fullName>
        <ecNumber evidence="5">4.1.2.14</ecNumber>
    </recommendedName>
</protein>
<evidence type="ECO:0000256" key="1">
    <source>
        <dbReference type="ARBA" id="ARBA00000654"/>
    </source>
</evidence>
<proteinExistence type="inferred from homology"/>
<comment type="pathway">
    <text evidence="2">Carbohydrate acid metabolism; 2-dehydro-3-deoxy-D-gluconate degradation; D-glyceraldehyde 3-phosphate and pyruvate from 2-dehydro-3-deoxy-D-gluconate: step 2/2.</text>
</comment>
<dbReference type="RefSeq" id="WP_380697912.1">
    <property type="nucleotide sequence ID" value="NZ_JBHRYR010000004.1"/>
</dbReference>
<keyword evidence="9" id="KW-1185">Reference proteome</keyword>
<evidence type="ECO:0000256" key="4">
    <source>
        <dbReference type="ARBA" id="ARBA00011233"/>
    </source>
</evidence>
<sequence length="208" mass="21457">MATSIEDILQRAAPVLPVLVVNHVDDAQPLAEALIAGGIRVVEVTLRTPAALDVIRVMKDIPGLTVGAGTVVKPQQIHRVADAGADFAVSPGLASDIMLAASEWSLPLLPGIATPTDAMHALNFGLRCCKFFPAEAAGGVKMLKALSGPFPDFTFCPTGGISLANAPSYLALPQVLCVGGSWLVPADKLAARDWAGITELAKQASSLG</sequence>
<comment type="catalytic activity">
    <reaction evidence="1">
        <text>2-dehydro-3-deoxy-6-phospho-D-gluconate = D-glyceraldehyde 3-phosphate + pyruvate</text>
        <dbReference type="Rhea" id="RHEA:17089"/>
        <dbReference type="ChEBI" id="CHEBI:15361"/>
        <dbReference type="ChEBI" id="CHEBI:57569"/>
        <dbReference type="ChEBI" id="CHEBI:59776"/>
        <dbReference type="EC" id="4.1.2.14"/>
    </reaction>
</comment>
<dbReference type="GO" id="GO:0008675">
    <property type="term" value="F:2-dehydro-3-deoxy-phosphogluconate aldolase activity"/>
    <property type="evidence" value="ECO:0007669"/>
    <property type="project" value="UniProtKB-EC"/>
</dbReference>
<evidence type="ECO:0000256" key="2">
    <source>
        <dbReference type="ARBA" id="ARBA00004736"/>
    </source>
</evidence>
<dbReference type="Gene3D" id="3.20.20.70">
    <property type="entry name" value="Aldolase class I"/>
    <property type="match status" value="1"/>
</dbReference>
<evidence type="ECO:0000313" key="8">
    <source>
        <dbReference type="EMBL" id="MFC3854035.1"/>
    </source>
</evidence>
<dbReference type="InterPro" id="IPR013785">
    <property type="entry name" value="Aldolase_TIM"/>
</dbReference>
<reference evidence="9" key="1">
    <citation type="journal article" date="2019" name="Int. J. Syst. Evol. Microbiol.">
        <title>The Global Catalogue of Microorganisms (GCM) 10K type strain sequencing project: providing services to taxonomists for standard genome sequencing and annotation.</title>
        <authorList>
            <consortium name="The Broad Institute Genomics Platform"/>
            <consortium name="The Broad Institute Genome Sequencing Center for Infectious Disease"/>
            <person name="Wu L."/>
            <person name="Ma J."/>
        </authorList>
    </citation>
    <scope>NUCLEOTIDE SEQUENCE [LARGE SCALE GENOMIC DNA]</scope>
    <source>
        <strain evidence="9">IBRC 10765</strain>
    </source>
</reference>
<dbReference type="NCBIfam" id="NF004325">
    <property type="entry name" value="PRK05718.1"/>
    <property type="match status" value="1"/>
</dbReference>
<dbReference type="NCBIfam" id="TIGR01182">
    <property type="entry name" value="eda"/>
    <property type="match status" value="1"/>
</dbReference>
<name>A0ABV8A0X4_9GAMM</name>
<accession>A0ABV8A0X4</accession>
<organism evidence="8 9">
    <name type="scientific">Saccharospirillum mangrovi</name>
    <dbReference type="NCBI Taxonomy" id="2161747"/>
    <lineage>
        <taxon>Bacteria</taxon>
        <taxon>Pseudomonadati</taxon>
        <taxon>Pseudomonadota</taxon>
        <taxon>Gammaproteobacteria</taxon>
        <taxon>Oceanospirillales</taxon>
        <taxon>Saccharospirillaceae</taxon>
        <taxon>Saccharospirillum</taxon>
    </lineage>
</organism>
<evidence type="ECO:0000256" key="6">
    <source>
        <dbReference type="ARBA" id="ARBA00023239"/>
    </source>
</evidence>
<dbReference type="Proteomes" id="UP001595617">
    <property type="component" value="Unassembled WGS sequence"/>
</dbReference>
<comment type="subunit">
    <text evidence="4">Homotrimer.</text>
</comment>
<dbReference type="Pfam" id="PF01081">
    <property type="entry name" value="Aldolase"/>
    <property type="match status" value="1"/>
</dbReference>
<gene>
    <name evidence="8" type="ORF">ACFOOG_14420</name>
</gene>
<dbReference type="GO" id="GO:0008700">
    <property type="term" value="F:(R,S)-4-hydroxy-2-oxoglutarate aldolase activity"/>
    <property type="evidence" value="ECO:0007669"/>
    <property type="project" value="UniProtKB-EC"/>
</dbReference>
<evidence type="ECO:0000256" key="7">
    <source>
        <dbReference type="ARBA" id="ARBA00023277"/>
    </source>
</evidence>
<dbReference type="CDD" id="cd00452">
    <property type="entry name" value="KDPG_aldolase"/>
    <property type="match status" value="1"/>
</dbReference>
<dbReference type="PROSITE" id="PS00159">
    <property type="entry name" value="ALDOLASE_KDPG_KHG_1"/>
    <property type="match status" value="1"/>
</dbReference>
<dbReference type="PANTHER" id="PTHR30246">
    <property type="entry name" value="2-KETO-3-DEOXY-6-PHOSPHOGLUCONATE ALDOLASE"/>
    <property type="match status" value="1"/>
</dbReference>
<evidence type="ECO:0000313" key="9">
    <source>
        <dbReference type="Proteomes" id="UP001595617"/>
    </source>
</evidence>
<keyword evidence="6 8" id="KW-0456">Lyase</keyword>
<dbReference type="EC" id="4.1.2.14" evidence="5"/>
<dbReference type="InterPro" id="IPR031337">
    <property type="entry name" value="KDPG/KHG_AS_1"/>
</dbReference>